<dbReference type="InterPro" id="IPR036567">
    <property type="entry name" value="RHF-like"/>
</dbReference>
<proteinExistence type="predicted"/>
<dbReference type="SUPFAM" id="SSF69754">
    <property type="entry name" value="Ribosome binding protein Y (YfiA homologue)"/>
    <property type="match status" value="1"/>
</dbReference>
<sequence>MNIDVRAVHFTLWEGSREYLDKKIARIPNAENMIVDLLVTLTKEKDFTAEATVNFRWGVSVHVKENDFELNAAIDKMMDKLEAKIIKEKEKVKEKH</sequence>
<dbReference type="NCBIfam" id="TIGR00741">
    <property type="entry name" value="yfiA"/>
    <property type="match status" value="1"/>
</dbReference>
<dbReference type="InterPro" id="IPR003489">
    <property type="entry name" value="RHF/RaiA"/>
</dbReference>
<evidence type="ECO:0000313" key="1">
    <source>
        <dbReference type="EMBL" id="HFH29500.1"/>
    </source>
</evidence>
<dbReference type="AlphaFoldDB" id="A0A7C3I1I9"/>
<gene>
    <name evidence="1" type="primary">raiA</name>
    <name evidence="1" type="ORF">ENS59_08315</name>
</gene>
<reference evidence="1" key="1">
    <citation type="journal article" date="2020" name="mSystems">
        <title>Genome- and Community-Level Interaction Insights into Carbon Utilization and Element Cycling Functions of Hydrothermarchaeota in Hydrothermal Sediment.</title>
        <authorList>
            <person name="Zhou Z."/>
            <person name="Liu Y."/>
            <person name="Xu W."/>
            <person name="Pan J."/>
            <person name="Luo Z.H."/>
            <person name="Li M."/>
        </authorList>
    </citation>
    <scope>NUCLEOTIDE SEQUENCE [LARGE SCALE GENOMIC DNA]</scope>
    <source>
        <strain evidence="1">SpSt-503</strain>
    </source>
</reference>
<dbReference type="EMBL" id="DSVL01000257">
    <property type="protein sequence ID" value="HFH29500.1"/>
    <property type="molecule type" value="Genomic_DNA"/>
</dbReference>
<organism evidence="1">
    <name type="scientific">Gracilinema caldarium</name>
    <dbReference type="NCBI Taxonomy" id="215591"/>
    <lineage>
        <taxon>Bacteria</taxon>
        <taxon>Pseudomonadati</taxon>
        <taxon>Spirochaetota</taxon>
        <taxon>Spirochaetia</taxon>
        <taxon>Spirochaetales</taxon>
        <taxon>Breznakiellaceae</taxon>
        <taxon>Gracilinema</taxon>
    </lineage>
</organism>
<comment type="caution">
    <text evidence="1">The sequence shown here is derived from an EMBL/GenBank/DDBJ whole genome shotgun (WGS) entry which is preliminary data.</text>
</comment>
<protein>
    <submittedName>
        <fullName evidence="1">Ribosome-associated translation inhibitor RaiA</fullName>
    </submittedName>
</protein>
<dbReference type="Gene3D" id="3.30.160.100">
    <property type="entry name" value="Ribosome hibernation promotion factor-like"/>
    <property type="match status" value="1"/>
</dbReference>
<dbReference type="Pfam" id="PF02482">
    <property type="entry name" value="Ribosomal_S30AE"/>
    <property type="match status" value="1"/>
</dbReference>
<accession>A0A7C3I1I9</accession>
<name>A0A7C3I1I9_9SPIR</name>